<proteinExistence type="predicted"/>
<accession>A0A1I7N1E9</accession>
<dbReference type="Proteomes" id="UP000199074">
    <property type="component" value="Unassembled WGS sequence"/>
</dbReference>
<name>A0A1I7N1E9_9HYPH</name>
<gene>
    <name evidence="1" type="ORF">SAMN05216456_0526</name>
</gene>
<dbReference type="EMBL" id="FPCK01000001">
    <property type="protein sequence ID" value="SFV28480.1"/>
    <property type="molecule type" value="Genomic_DNA"/>
</dbReference>
<dbReference type="AlphaFoldDB" id="A0A1I7N1E9"/>
<evidence type="ECO:0000313" key="1">
    <source>
        <dbReference type="EMBL" id="SFV28480.1"/>
    </source>
</evidence>
<dbReference type="OrthoDB" id="7950868at2"/>
<organism evidence="1 2">
    <name type="scientific">Devosia crocina</name>
    <dbReference type="NCBI Taxonomy" id="429728"/>
    <lineage>
        <taxon>Bacteria</taxon>
        <taxon>Pseudomonadati</taxon>
        <taxon>Pseudomonadota</taxon>
        <taxon>Alphaproteobacteria</taxon>
        <taxon>Hyphomicrobiales</taxon>
        <taxon>Devosiaceae</taxon>
        <taxon>Devosia</taxon>
    </lineage>
</organism>
<protein>
    <recommendedName>
        <fullName evidence="3">Fur family transcriptional regulator</fullName>
    </recommendedName>
</protein>
<dbReference type="RefSeq" id="WP_139232458.1">
    <property type="nucleotide sequence ID" value="NZ_FPCK01000001.1"/>
</dbReference>
<sequence length="64" mass="6864">MNLNWKDLTASQRSAVSLLCQRGPCILPRELAEQLINLGLAEQAASGVYCISALGSTLPPETLH</sequence>
<keyword evidence="2" id="KW-1185">Reference proteome</keyword>
<evidence type="ECO:0000313" key="2">
    <source>
        <dbReference type="Proteomes" id="UP000199074"/>
    </source>
</evidence>
<dbReference type="STRING" id="429728.SAMN05216456_0526"/>
<reference evidence="1 2" key="1">
    <citation type="submission" date="2016-10" db="EMBL/GenBank/DDBJ databases">
        <authorList>
            <person name="de Groot N.N."/>
        </authorList>
    </citation>
    <scope>NUCLEOTIDE SEQUENCE [LARGE SCALE GENOMIC DNA]</scope>
    <source>
        <strain evidence="1 2">IPL20</strain>
    </source>
</reference>
<evidence type="ECO:0008006" key="3">
    <source>
        <dbReference type="Google" id="ProtNLM"/>
    </source>
</evidence>